<dbReference type="PATRIC" id="fig|457403.8.peg.268"/>
<evidence type="ECO:0000313" key="3">
    <source>
        <dbReference type="Proteomes" id="UP000004160"/>
    </source>
</evidence>
<keyword evidence="1" id="KW-1133">Transmembrane helix</keyword>
<evidence type="ECO:0000313" key="2">
    <source>
        <dbReference type="EMBL" id="EGN63931.1"/>
    </source>
</evidence>
<keyword evidence="3" id="KW-1185">Reference proteome</keyword>
<dbReference type="AlphaFoldDB" id="F7KXE8"/>
<evidence type="ECO:0000256" key="1">
    <source>
        <dbReference type="SAM" id="Phobius"/>
    </source>
</evidence>
<accession>F7KXE8</accession>
<keyword evidence="1" id="KW-0812">Transmembrane</keyword>
<dbReference type="HOGENOM" id="CLU_1641298_0_0_0"/>
<keyword evidence="1" id="KW-0472">Membrane</keyword>
<protein>
    <submittedName>
        <fullName evidence="2">Uncharacterized protein</fullName>
    </submittedName>
</protein>
<gene>
    <name evidence="2" type="ORF">HMPREF0401_00269</name>
</gene>
<sequence length="171" mass="19849">MISEKIKNCVNQNDKKSLYIILSDYLIESFEKFDKNIEYIQRHMDIFLKYDQKEFEKDKEKWNEKYLFDEKAKLITNFSKERVDHIKNIIRKLYPERNKEFSSSRTCFTSTSKRKVTSNKKDSDDYIIPKAAIGVGVVLTGAGLLTLKASLTIIGVGVAAIGVVYLYKKNN</sequence>
<dbReference type="RefSeq" id="WP_008691689.1">
    <property type="nucleotide sequence ID" value="NZ_GL945391.1"/>
</dbReference>
<feature type="transmembrane region" description="Helical" evidence="1">
    <location>
        <begin position="151"/>
        <end position="167"/>
    </location>
</feature>
<feature type="transmembrane region" description="Helical" evidence="1">
    <location>
        <begin position="127"/>
        <end position="145"/>
    </location>
</feature>
<organism evidence="2 3">
    <name type="scientific">Fusobacterium animalis 11_3_2</name>
    <dbReference type="NCBI Taxonomy" id="457403"/>
    <lineage>
        <taxon>Bacteria</taxon>
        <taxon>Fusobacteriati</taxon>
        <taxon>Fusobacteriota</taxon>
        <taxon>Fusobacteriia</taxon>
        <taxon>Fusobacteriales</taxon>
        <taxon>Fusobacteriaceae</taxon>
        <taxon>Fusobacterium</taxon>
    </lineage>
</organism>
<name>F7KXE8_9FUSO</name>
<reference evidence="2" key="1">
    <citation type="submission" date="2011-05" db="EMBL/GenBank/DDBJ databases">
        <title>The Genome Sequence of Fusobacterium sp. 11_3_2.</title>
        <authorList>
            <consortium name="The Broad Institute Genome Sequencing Platform"/>
            <person name="Earl A."/>
            <person name="Ward D."/>
            <person name="Feldgarden M."/>
            <person name="Gevers D."/>
            <person name="Sibley C.D."/>
            <person name="White A.P."/>
            <person name="Crowley S."/>
            <person name="Surette M."/>
            <person name="Strauss J.C."/>
            <person name="Ambrose C.E."/>
            <person name="Allen-Vercoe E."/>
            <person name="Young S.K."/>
            <person name="Zeng Q."/>
            <person name="Gargeya S."/>
            <person name="Fitzgerald M."/>
            <person name="Haas B."/>
            <person name="Abouelleil A."/>
            <person name="Alvarado L."/>
            <person name="Arachchi H.M."/>
            <person name="Berlin A."/>
            <person name="Brown A."/>
            <person name="Chapman S.B."/>
            <person name="Chen Z."/>
            <person name="Dunbar C."/>
            <person name="Freedman E."/>
            <person name="Gearin G."/>
            <person name="Gellesch M."/>
            <person name="Goldberg J."/>
            <person name="Griggs A."/>
            <person name="Gujja S."/>
            <person name="Heiman D."/>
            <person name="Howarth C."/>
            <person name="Larson L."/>
            <person name="Lui A."/>
            <person name="MacDonald P.J.P."/>
            <person name="Mehta T."/>
            <person name="Montmayeur A."/>
            <person name="Murphy C."/>
            <person name="Neiman D."/>
            <person name="Pearson M."/>
            <person name="Priest M."/>
            <person name="Roberts A."/>
            <person name="Saif S."/>
            <person name="Shea T."/>
            <person name="Shenoy N."/>
            <person name="Sisk P."/>
            <person name="Stolte C."/>
            <person name="Sykes S."/>
            <person name="Wortman J."/>
            <person name="Nusbaum C."/>
            <person name="Birren B."/>
        </authorList>
    </citation>
    <scope>NUCLEOTIDE SEQUENCE [LARGE SCALE GENOMIC DNA]</scope>
    <source>
        <strain evidence="2">11_3_2</strain>
    </source>
</reference>
<dbReference type="Proteomes" id="UP000004160">
    <property type="component" value="Unassembled WGS sequence"/>
</dbReference>
<proteinExistence type="predicted"/>
<dbReference type="EMBL" id="ACUO01000006">
    <property type="protein sequence ID" value="EGN63931.1"/>
    <property type="molecule type" value="Genomic_DNA"/>
</dbReference>
<comment type="caution">
    <text evidence="2">The sequence shown here is derived from an EMBL/GenBank/DDBJ whole genome shotgun (WGS) entry which is preliminary data.</text>
</comment>